<evidence type="ECO:0000256" key="1">
    <source>
        <dbReference type="SAM" id="MobiDB-lite"/>
    </source>
</evidence>
<dbReference type="Proteomes" id="UP000735874">
    <property type="component" value="Unassembled WGS sequence"/>
</dbReference>
<evidence type="ECO:0000313" key="2">
    <source>
        <dbReference type="EMBL" id="KAG2850774.1"/>
    </source>
</evidence>
<feature type="compositionally biased region" description="Basic and acidic residues" evidence="1">
    <location>
        <begin position="192"/>
        <end position="223"/>
    </location>
</feature>
<dbReference type="VEuPathDB" id="FungiDB:PC110_g11332"/>
<feature type="region of interest" description="Disordered" evidence="1">
    <location>
        <begin position="149"/>
        <end position="270"/>
    </location>
</feature>
<comment type="caution">
    <text evidence="2">The sequence shown here is derived from an EMBL/GenBank/DDBJ whole genome shotgun (WGS) entry which is preliminary data.</text>
</comment>
<dbReference type="EMBL" id="RCMG01000657">
    <property type="protein sequence ID" value="KAG2850774.1"/>
    <property type="molecule type" value="Genomic_DNA"/>
</dbReference>
<accession>A0A8T0YKS3</accession>
<dbReference type="AlphaFoldDB" id="A0A8T0YKS3"/>
<name>A0A8T0YKS3_9STRA</name>
<feature type="compositionally biased region" description="Basic and acidic residues" evidence="1">
    <location>
        <begin position="242"/>
        <end position="251"/>
    </location>
</feature>
<proteinExistence type="predicted"/>
<reference evidence="2" key="1">
    <citation type="submission" date="2018-10" db="EMBL/GenBank/DDBJ databases">
        <title>Effector identification in a new, highly contiguous assembly of the strawberry crown rot pathogen Phytophthora cactorum.</title>
        <authorList>
            <person name="Armitage A.D."/>
            <person name="Nellist C.F."/>
            <person name="Bates H."/>
            <person name="Vickerstaff R.J."/>
            <person name="Harrison R.J."/>
        </authorList>
    </citation>
    <scope>NUCLEOTIDE SEQUENCE</scope>
    <source>
        <strain evidence="2">15-7</strain>
    </source>
</reference>
<protein>
    <submittedName>
        <fullName evidence="2">Uncharacterized protein</fullName>
    </submittedName>
</protein>
<evidence type="ECO:0000313" key="3">
    <source>
        <dbReference type="Proteomes" id="UP000735874"/>
    </source>
</evidence>
<organism evidence="2 3">
    <name type="scientific">Phytophthora cactorum</name>
    <dbReference type="NCBI Taxonomy" id="29920"/>
    <lineage>
        <taxon>Eukaryota</taxon>
        <taxon>Sar</taxon>
        <taxon>Stramenopiles</taxon>
        <taxon>Oomycota</taxon>
        <taxon>Peronosporomycetes</taxon>
        <taxon>Peronosporales</taxon>
        <taxon>Peronosporaceae</taxon>
        <taxon>Phytophthora</taxon>
    </lineage>
</organism>
<gene>
    <name evidence="2" type="ORF">PC113_g16485</name>
</gene>
<sequence length="270" mass="30022">MWAGEMSGHDAILGMDGMVPAGIRLDLADGTLCLPDEVRIQLTGRRPLYGEHVCSVEPERMTSVDAAQSLEVPLCPEPSETLWLTRGERWVSTVVKGPGKRLYLRITNGSDRTMRPGIVTVGSRRFAEWQNLVFEATTDEKDELEDLMQESSESFFDRPHQPVTHQIAKLPNPEEAEITREEPVGTQADESGDQRPEGAEHASKQDARATKTDEVEKAEEPAADKQVPPIGSGYGRRGHSQVNRERHRLIDRSQTNKFASAKEANPSQKT</sequence>